<reference evidence="2" key="1">
    <citation type="journal article" date="2023" name="Nat. Commun.">
        <title>Diploid and tetraploid genomes of Acorus and the evolution of monocots.</title>
        <authorList>
            <person name="Ma L."/>
            <person name="Liu K.W."/>
            <person name="Li Z."/>
            <person name="Hsiao Y.Y."/>
            <person name="Qi Y."/>
            <person name="Fu T."/>
            <person name="Tang G.D."/>
            <person name="Zhang D."/>
            <person name="Sun W.H."/>
            <person name="Liu D.K."/>
            <person name="Li Y."/>
            <person name="Chen G.Z."/>
            <person name="Liu X.D."/>
            <person name="Liao X.Y."/>
            <person name="Jiang Y.T."/>
            <person name="Yu X."/>
            <person name="Hao Y."/>
            <person name="Huang J."/>
            <person name="Zhao X.W."/>
            <person name="Ke S."/>
            <person name="Chen Y.Y."/>
            <person name="Wu W.L."/>
            <person name="Hsu J.L."/>
            <person name="Lin Y.F."/>
            <person name="Huang M.D."/>
            <person name="Li C.Y."/>
            <person name="Huang L."/>
            <person name="Wang Z.W."/>
            <person name="Zhao X."/>
            <person name="Zhong W.Y."/>
            <person name="Peng D.H."/>
            <person name="Ahmad S."/>
            <person name="Lan S."/>
            <person name="Zhang J.S."/>
            <person name="Tsai W.C."/>
            <person name="Van de Peer Y."/>
            <person name="Liu Z.J."/>
        </authorList>
    </citation>
    <scope>NUCLEOTIDE SEQUENCE</scope>
    <source>
        <strain evidence="2">SCP</strain>
    </source>
</reference>
<feature type="compositionally biased region" description="Acidic residues" evidence="1">
    <location>
        <begin position="27"/>
        <end position="36"/>
    </location>
</feature>
<name>A0AAV9AL06_ACOGR</name>
<proteinExistence type="predicted"/>
<feature type="compositionally biased region" description="Low complexity" evidence="1">
    <location>
        <begin position="72"/>
        <end position="89"/>
    </location>
</feature>
<protein>
    <submittedName>
        <fullName evidence="2">Uncharacterized protein</fullName>
    </submittedName>
</protein>
<dbReference type="AlphaFoldDB" id="A0AAV9AL06"/>
<feature type="region of interest" description="Disordered" evidence="1">
    <location>
        <begin position="15"/>
        <end position="99"/>
    </location>
</feature>
<dbReference type="EMBL" id="JAUJYN010000008">
    <property type="protein sequence ID" value="KAK1264670.1"/>
    <property type="molecule type" value="Genomic_DNA"/>
</dbReference>
<gene>
    <name evidence="2" type="ORF">QJS04_geneDACA017044</name>
</gene>
<sequence length="164" mass="18260">MKVLIHAMDELPCYVDGQILDGKDSEDKDEDEEDNDINNSDGSRKASMDAPEIEMEGHGLSEWIEFDDFGQPTEPSYSLLSSPSPTTESQKMHSSNSLEDTAEVFVSMEATTPTTKIMKQFYDLVSPDAIVYRLSVPSNCTIDSCNKRVPEVIDLTDSPIYIPL</sequence>
<comment type="caution">
    <text evidence="2">The sequence shown here is derived from an EMBL/GenBank/DDBJ whole genome shotgun (WGS) entry which is preliminary data.</text>
</comment>
<accession>A0AAV9AL06</accession>
<keyword evidence="3" id="KW-1185">Reference proteome</keyword>
<evidence type="ECO:0000256" key="1">
    <source>
        <dbReference type="SAM" id="MobiDB-lite"/>
    </source>
</evidence>
<evidence type="ECO:0000313" key="2">
    <source>
        <dbReference type="EMBL" id="KAK1264670.1"/>
    </source>
</evidence>
<dbReference type="Proteomes" id="UP001179952">
    <property type="component" value="Unassembled WGS sequence"/>
</dbReference>
<reference evidence="2" key="2">
    <citation type="submission" date="2023-06" db="EMBL/GenBank/DDBJ databases">
        <authorList>
            <person name="Ma L."/>
            <person name="Liu K.-W."/>
            <person name="Li Z."/>
            <person name="Hsiao Y.-Y."/>
            <person name="Qi Y."/>
            <person name="Fu T."/>
            <person name="Tang G."/>
            <person name="Zhang D."/>
            <person name="Sun W.-H."/>
            <person name="Liu D.-K."/>
            <person name="Li Y."/>
            <person name="Chen G.-Z."/>
            <person name="Liu X.-D."/>
            <person name="Liao X.-Y."/>
            <person name="Jiang Y.-T."/>
            <person name="Yu X."/>
            <person name="Hao Y."/>
            <person name="Huang J."/>
            <person name="Zhao X.-W."/>
            <person name="Ke S."/>
            <person name="Chen Y.-Y."/>
            <person name="Wu W.-L."/>
            <person name="Hsu J.-L."/>
            <person name="Lin Y.-F."/>
            <person name="Huang M.-D."/>
            <person name="Li C.-Y."/>
            <person name="Huang L."/>
            <person name="Wang Z.-W."/>
            <person name="Zhao X."/>
            <person name="Zhong W.-Y."/>
            <person name="Peng D.-H."/>
            <person name="Ahmad S."/>
            <person name="Lan S."/>
            <person name="Zhang J.-S."/>
            <person name="Tsai W.-C."/>
            <person name="Van De Peer Y."/>
            <person name="Liu Z.-J."/>
        </authorList>
    </citation>
    <scope>NUCLEOTIDE SEQUENCE</scope>
    <source>
        <strain evidence="2">SCP</strain>
        <tissue evidence="2">Leaves</tissue>
    </source>
</reference>
<organism evidence="2 3">
    <name type="scientific">Acorus gramineus</name>
    <name type="common">Dwarf sweet flag</name>
    <dbReference type="NCBI Taxonomy" id="55184"/>
    <lineage>
        <taxon>Eukaryota</taxon>
        <taxon>Viridiplantae</taxon>
        <taxon>Streptophyta</taxon>
        <taxon>Embryophyta</taxon>
        <taxon>Tracheophyta</taxon>
        <taxon>Spermatophyta</taxon>
        <taxon>Magnoliopsida</taxon>
        <taxon>Liliopsida</taxon>
        <taxon>Acoraceae</taxon>
        <taxon>Acorus</taxon>
    </lineage>
</organism>
<evidence type="ECO:0000313" key="3">
    <source>
        <dbReference type="Proteomes" id="UP001179952"/>
    </source>
</evidence>